<reference evidence="1" key="2">
    <citation type="submission" date="2020-08" db="EMBL/GenBank/DDBJ databases">
        <authorList>
            <person name="Chen M."/>
            <person name="Teng W."/>
            <person name="Zhao L."/>
            <person name="Hu C."/>
            <person name="Zhou Y."/>
            <person name="Han B."/>
            <person name="Song L."/>
            <person name="Shu W."/>
        </authorList>
    </citation>
    <scope>NUCLEOTIDE SEQUENCE</scope>
    <source>
        <strain evidence="1">FACHB-1277</strain>
    </source>
</reference>
<evidence type="ECO:0000313" key="2">
    <source>
        <dbReference type="Proteomes" id="UP000631421"/>
    </source>
</evidence>
<name>A0A926Z731_9CYAN</name>
<sequence>MSESLKATRTTVAIGSLTVDAFMLPDGSYRMSQSGAASAIADAPVYALRFLKTNDSKLLLGEAFTDYSPETIEVESDPNVRGQTRINALPLEVVAAYWLYRAFKGNKAAFILSGALISESLERRFDDAFGVVRTEQERNDATRARIESLERDLASLGEGFAIDQEIRRERDYFESLLKQNGIDPYGLPSNFPNDDRPTS</sequence>
<dbReference type="RefSeq" id="WP_190351832.1">
    <property type="nucleotide sequence ID" value="NZ_JACJPY010000052.1"/>
</dbReference>
<evidence type="ECO:0000313" key="1">
    <source>
        <dbReference type="EMBL" id="MBD2151413.1"/>
    </source>
</evidence>
<comment type="caution">
    <text evidence="1">The sequence shown here is derived from an EMBL/GenBank/DDBJ whole genome shotgun (WGS) entry which is preliminary data.</text>
</comment>
<reference evidence="1" key="1">
    <citation type="journal article" date="2015" name="ISME J.">
        <title>Draft Genome Sequence of Streptomyces incarnatus NRRL8089, which Produces the Nucleoside Antibiotic Sinefungin.</title>
        <authorList>
            <person name="Oshima K."/>
            <person name="Hattori M."/>
            <person name="Shimizu H."/>
            <person name="Fukuda K."/>
            <person name="Nemoto M."/>
            <person name="Inagaki K."/>
            <person name="Tamura T."/>
        </authorList>
    </citation>
    <scope>NUCLEOTIDE SEQUENCE</scope>
    <source>
        <strain evidence="1">FACHB-1277</strain>
    </source>
</reference>
<keyword evidence="2" id="KW-1185">Reference proteome</keyword>
<gene>
    <name evidence="1" type="ORF">H6F44_14975</name>
</gene>
<proteinExistence type="predicted"/>
<dbReference type="AlphaFoldDB" id="A0A926Z731"/>
<dbReference type="EMBL" id="JACJPY010000052">
    <property type="protein sequence ID" value="MBD2151413.1"/>
    <property type="molecule type" value="Genomic_DNA"/>
</dbReference>
<accession>A0A926Z731</accession>
<dbReference type="Proteomes" id="UP000631421">
    <property type="component" value="Unassembled WGS sequence"/>
</dbReference>
<organism evidence="1 2">
    <name type="scientific">Pseudanabaena cinerea FACHB-1277</name>
    <dbReference type="NCBI Taxonomy" id="2949581"/>
    <lineage>
        <taxon>Bacteria</taxon>
        <taxon>Bacillati</taxon>
        <taxon>Cyanobacteriota</taxon>
        <taxon>Cyanophyceae</taxon>
        <taxon>Pseudanabaenales</taxon>
        <taxon>Pseudanabaenaceae</taxon>
        <taxon>Pseudanabaena</taxon>
        <taxon>Pseudanabaena cinerea</taxon>
    </lineage>
</organism>
<protein>
    <submittedName>
        <fullName evidence="1">Uncharacterized protein</fullName>
    </submittedName>
</protein>